<dbReference type="Proteomes" id="UP000317036">
    <property type="component" value="Unassembled WGS sequence"/>
</dbReference>
<protein>
    <submittedName>
        <fullName evidence="1">Uncharacterized protein</fullName>
    </submittedName>
</protein>
<organism evidence="1 2">
    <name type="scientific">Paenibacillus cremeus</name>
    <dbReference type="NCBI Taxonomy" id="2163881"/>
    <lineage>
        <taxon>Bacteria</taxon>
        <taxon>Bacillati</taxon>
        <taxon>Bacillota</taxon>
        <taxon>Bacilli</taxon>
        <taxon>Bacillales</taxon>
        <taxon>Paenibacillaceae</taxon>
        <taxon>Paenibacillus</taxon>
    </lineage>
</organism>
<reference evidence="1 2" key="1">
    <citation type="submission" date="2019-07" db="EMBL/GenBank/DDBJ databases">
        <authorList>
            <person name="Kim J."/>
        </authorList>
    </citation>
    <scope>NUCLEOTIDE SEQUENCE [LARGE SCALE GENOMIC DNA]</scope>
    <source>
        <strain evidence="1 2">JC52</strain>
    </source>
</reference>
<proteinExistence type="predicted"/>
<keyword evidence="2" id="KW-1185">Reference proteome</keyword>
<dbReference type="EMBL" id="VNJI01000014">
    <property type="protein sequence ID" value="TVY09446.1"/>
    <property type="molecule type" value="Genomic_DNA"/>
</dbReference>
<evidence type="ECO:0000313" key="2">
    <source>
        <dbReference type="Proteomes" id="UP000317036"/>
    </source>
</evidence>
<name>A0A559KBD9_9BACL</name>
<dbReference type="RefSeq" id="WP_144847429.1">
    <property type="nucleotide sequence ID" value="NZ_VNJI01000014.1"/>
</dbReference>
<accession>A0A559KBD9</accession>
<dbReference type="OrthoDB" id="2579926at2"/>
<sequence>MSLTGIKIYVDVFYEPLGLALESEGFAVHAGNVTRDRFDFERMRMRTMAMYGYKYIPFTWDELSKKPEACRRTMYALLGRFSATPDTENNPLSVYERELLRYALRLHRSIRLSDVCSCLQLGSEASRRVLRNLVEKKLIQRLGTGKQRHHEYILGENVRDTLF</sequence>
<gene>
    <name evidence="1" type="ORF">FPZ49_13470</name>
</gene>
<dbReference type="AlphaFoldDB" id="A0A559KBD9"/>
<evidence type="ECO:0000313" key="1">
    <source>
        <dbReference type="EMBL" id="TVY09446.1"/>
    </source>
</evidence>
<comment type="caution">
    <text evidence="1">The sequence shown here is derived from an EMBL/GenBank/DDBJ whole genome shotgun (WGS) entry which is preliminary data.</text>
</comment>